<name>A0ABR0S610_9HYPO</name>
<evidence type="ECO:0000313" key="3">
    <source>
        <dbReference type="Proteomes" id="UP001338125"/>
    </source>
</evidence>
<organism evidence="2 3">
    <name type="scientific">Cladobotryum mycophilum</name>
    <dbReference type="NCBI Taxonomy" id="491253"/>
    <lineage>
        <taxon>Eukaryota</taxon>
        <taxon>Fungi</taxon>
        <taxon>Dikarya</taxon>
        <taxon>Ascomycota</taxon>
        <taxon>Pezizomycotina</taxon>
        <taxon>Sordariomycetes</taxon>
        <taxon>Hypocreomycetidae</taxon>
        <taxon>Hypocreales</taxon>
        <taxon>Hypocreaceae</taxon>
        <taxon>Cladobotryum</taxon>
    </lineage>
</organism>
<evidence type="ECO:0000313" key="2">
    <source>
        <dbReference type="EMBL" id="KAK5987225.1"/>
    </source>
</evidence>
<keyword evidence="1" id="KW-0812">Transmembrane</keyword>
<keyword evidence="1" id="KW-1133">Transmembrane helix</keyword>
<dbReference type="Proteomes" id="UP001338125">
    <property type="component" value="Unassembled WGS sequence"/>
</dbReference>
<keyword evidence="3" id="KW-1185">Reference proteome</keyword>
<gene>
    <name evidence="2" type="ORF">PT974_11349</name>
</gene>
<keyword evidence="1" id="KW-0472">Membrane</keyword>
<feature type="transmembrane region" description="Helical" evidence="1">
    <location>
        <begin position="102"/>
        <end position="129"/>
    </location>
</feature>
<dbReference type="EMBL" id="JAVFKD010000016">
    <property type="protein sequence ID" value="KAK5987225.1"/>
    <property type="molecule type" value="Genomic_DNA"/>
</dbReference>
<proteinExistence type="predicted"/>
<protein>
    <submittedName>
        <fullName evidence="2">Uncharacterized protein</fullName>
    </submittedName>
</protein>
<accession>A0ABR0S610</accession>
<feature type="transmembrane region" description="Helical" evidence="1">
    <location>
        <begin position="6"/>
        <end position="26"/>
    </location>
</feature>
<comment type="caution">
    <text evidence="2">The sequence shown here is derived from an EMBL/GenBank/DDBJ whole genome shotgun (WGS) entry which is preliminary data.</text>
</comment>
<sequence length="144" mass="15312">MNPYSLLYTFILALLGFVNGAAIPYPTTNTTTLAPRGGHQNAQPSPAWASHLHPKRLVPIPLIPPPQASMTIECPDSKQPLCKAFSNYTMSAKEKKKKKIKITIGAVIGGVAAVSIIIPAVLMFTGVMACSIPPALFSCPCIIL</sequence>
<evidence type="ECO:0000256" key="1">
    <source>
        <dbReference type="SAM" id="Phobius"/>
    </source>
</evidence>
<reference evidence="2 3" key="1">
    <citation type="submission" date="2024-01" db="EMBL/GenBank/DDBJ databases">
        <title>Complete genome of Cladobotryum mycophilum ATHUM6906.</title>
        <authorList>
            <person name="Christinaki A.C."/>
            <person name="Myridakis A.I."/>
            <person name="Kouvelis V.N."/>
        </authorList>
    </citation>
    <scope>NUCLEOTIDE SEQUENCE [LARGE SCALE GENOMIC DNA]</scope>
    <source>
        <strain evidence="2 3">ATHUM6906</strain>
    </source>
</reference>